<dbReference type="CDD" id="cd06223">
    <property type="entry name" value="PRTases_typeI"/>
    <property type="match status" value="1"/>
</dbReference>
<dbReference type="PANTHER" id="PTHR47505:SF1">
    <property type="entry name" value="DNA UTILIZATION PROTEIN YHGH"/>
    <property type="match status" value="1"/>
</dbReference>
<proteinExistence type="inferred from homology"/>
<reference evidence="2 3" key="1">
    <citation type="journal article" date="2014" name="Genome Announc.">
        <title>Draft genome sequences of eight enterohepatic helicobacter species isolated from both laboratory and wild rodents.</title>
        <authorList>
            <person name="Sheh A."/>
            <person name="Shen Z."/>
            <person name="Fox J.G."/>
        </authorList>
    </citation>
    <scope>NUCLEOTIDE SEQUENCE [LARGE SCALE GENOMIC DNA]</scope>
    <source>
        <strain evidence="2 3">MIT 01-6451</strain>
    </source>
</reference>
<accession>A0A4V6I400</accession>
<evidence type="ECO:0000313" key="3">
    <source>
        <dbReference type="Proteomes" id="UP000029707"/>
    </source>
</evidence>
<sequence>MKCLVCEKFSYQVICKDCLEIIPLTPRFRILPDSIKVYSFYRYEDVALLMQSKYHLIGSRILALLAKKAAQYFFTQNTESLHNIALIGLDDYPYYAYSHTGVIVKAFTKQSKGKLKGYYGALKAQNDVKYAGKSLQFRQENPKGFVLQKTLKNSHLILLDDIITTGTSFNEAIKVLVDYRIAFCLALCDAR</sequence>
<dbReference type="AlphaFoldDB" id="A0A4V6I400"/>
<dbReference type="EMBL" id="JRMQ02000005">
    <property type="protein sequence ID" value="TLE01973.1"/>
    <property type="molecule type" value="Genomic_DNA"/>
</dbReference>
<dbReference type="GO" id="GO:0016757">
    <property type="term" value="F:glycosyltransferase activity"/>
    <property type="evidence" value="ECO:0007669"/>
    <property type="project" value="UniProtKB-KW"/>
</dbReference>
<dbReference type="Proteomes" id="UP000029707">
    <property type="component" value="Unassembled WGS sequence"/>
</dbReference>
<dbReference type="STRING" id="425400.LS65_01960"/>
<evidence type="ECO:0000256" key="1">
    <source>
        <dbReference type="ARBA" id="ARBA00008007"/>
    </source>
</evidence>
<dbReference type="InterPro" id="IPR051910">
    <property type="entry name" value="ComF/GntX_DNA_util-trans"/>
</dbReference>
<keyword evidence="2" id="KW-0808">Transferase</keyword>
<evidence type="ECO:0000313" key="2">
    <source>
        <dbReference type="EMBL" id="TLE01973.1"/>
    </source>
</evidence>
<gene>
    <name evidence="2" type="ORF">LS65_005285</name>
</gene>
<comment type="similarity">
    <text evidence="1">Belongs to the ComF/GntX family.</text>
</comment>
<dbReference type="SUPFAM" id="SSF53271">
    <property type="entry name" value="PRTase-like"/>
    <property type="match status" value="1"/>
</dbReference>
<comment type="caution">
    <text evidence="2">The sequence shown here is derived from an EMBL/GenBank/DDBJ whole genome shotgun (WGS) entry which is preliminary data.</text>
</comment>
<keyword evidence="3" id="KW-1185">Reference proteome</keyword>
<name>A0A4V6I400_9HELI</name>
<dbReference type="OrthoDB" id="5342812at2"/>
<dbReference type="InterPro" id="IPR000836">
    <property type="entry name" value="PRTase_dom"/>
</dbReference>
<organism evidence="2 3">
    <name type="scientific">Helicobacter japonicus</name>
    <dbReference type="NCBI Taxonomy" id="425400"/>
    <lineage>
        <taxon>Bacteria</taxon>
        <taxon>Pseudomonadati</taxon>
        <taxon>Campylobacterota</taxon>
        <taxon>Epsilonproteobacteria</taxon>
        <taxon>Campylobacterales</taxon>
        <taxon>Helicobacteraceae</taxon>
        <taxon>Helicobacter</taxon>
    </lineage>
</organism>
<dbReference type="Gene3D" id="3.40.50.2020">
    <property type="match status" value="1"/>
</dbReference>
<protein>
    <submittedName>
        <fullName evidence="2">Phosphoribosyltransferase</fullName>
    </submittedName>
</protein>
<dbReference type="RefSeq" id="WP_034360884.1">
    <property type="nucleotide sequence ID" value="NZ_CAJUDB010000003.1"/>
</dbReference>
<dbReference type="PANTHER" id="PTHR47505">
    <property type="entry name" value="DNA UTILIZATION PROTEIN YHGH"/>
    <property type="match status" value="1"/>
</dbReference>
<dbReference type="InterPro" id="IPR029057">
    <property type="entry name" value="PRTase-like"/>
</dbReference>
<keyword evidence="2" id="KW-0328">Glycosyltransferase</keyword>